<comment type="similarity">
    <text evidence="1">Belongs to the ATP-dependent AMP-binding enzyme family.</text>
</comment>
<dbReference type="Proteomes" id="UP001597201">
    <property type="component" value="Unassembled WGS sequence"/>
</dbReference>
<proteinExistence type="inferred from homology"/>
<reference evidence="6" key="1">
    <citation type="journal article" date="2019" name="Int. J. Syst. Evol. Microbiol.">
        <title>The Global Catalogue of Microorganisms (GCM) 10K type strain sequencing project: providing services to taxonomists for standard genome sequencing and annotation.</title>
        <authorList>
            <consortium name="The Broad Institute Genomics Platform"/>
            <consortium name="The Broad Institute Genome Sequencing Center for Infectious Disease"/>
            <person name="Wu L."/>
            <person name="Ma J."/>
        </authorList>
    </citation>
    <scope>NUCLEOTIDE SEQUENCE [LARGE SCALE GENOMIC DNA]</scope>
    <source>
        <strain evidence="6">CCUG 61485</strain>
    </source>
</reference>
<evidence type="ECO:0000256" key="1">
    <source>
        <dbReference type="ARBA" id="ARBA00006432"/>
    </source>
</evidence>
<keyword evidence="6" id="KW-1185">Reference proteome</keyword>
<dbReference type="Pfam" id="PF00501">
    <property type="entry name" value="AMP-binding"/>
    <property type="match status" value="1"/>
</dbReference>
<dbReference type="InterPro" id="IPR000873">
    <property type="entry name" value="AMP-dep_synth/lig_dom"/>
</dbReference>
<dbReference type="InterPro" id="IPR020845">
    <property type="entry name" value="AMP-binding_CS"/>
</dbReference>
<evidence type="ECO:0000313" key="6">
    <source>
        <dbReference type="Proteomes" id="UP001597201"/>
    </source>
</evidence>
<dbReference type="RefSeq" id="WP_377175940.1">
    <property type="nucleotide sequence ID" value="NZ_JBHTMY010000002.1"/>
</dbReference>
<evidence type="ECO:0000259" key="3">
    <source>
        <dbReference type="Pfam" id="PF13193"/>
    </source>
</evidence>
<comment type="caution">
    <text evidence="5">The sequence shown here is derived from an EMBL/GenBank/DDBJ whole genome shotgun (WGS) entry which is preliminary data.</text>
</comment>
<dbReference type="PANTHER" id="PTHR44378">
    <property type="entry name" value="ACYL-ACTIVATING ENZYME 17, PEROXISOMAL-RELATED"/>
    <property type="match status" value="1"/>
</dbReference>
<dbReference type="PROSITE" id="PS00455">
    <property type="entry name" value="AMP_BINDING"/>
    <property type="match status" value="1"/>
</dbReference>
<protein>
    <submittedName>
        <fullName evidence="5">AMP-binding protein</fullName>
    </submittedName>
</protein>
<feature type="domain" description="Acetyl-coenzyme A synthetase N-terminal" evidence="4">
    <location>
        <begin position="29"/>
        <end position="86"/>
    </location>
</feature>
<feature type="domain" description="AMP-binding enzyme C-terminal" evidence="3">
    <location>
        <begin position="512"/>
        <end position="591"/>
    </location>
</feature>
<dbReference type="InterPro" id="IPR042099">
    <property type="entry name" value="ANL_N_sf"/>
</dbReference>
<dbReference type="Gene3D" id="3.40.50.12780">
    <property type="entry name" value="N-terminal domain of ligase-like"/>
    <property type="match status" value="1"/>
</dbReference>
<gene>
    <name evidence="5" type="ORF">ACFQ39_02075</name>
</gene>
<evidence type="ECO:0000313" key="5">
    <source>
        <dbReference type="EMBL" id="MFD1314388.1"/>
    </source>
</evidence>
<sequence length="603" mass="67751">METIWRPTSELIEKSNINKMMRSLGLSDYQAFWRWSVDQRSVFWEKTVEALQIPFKKSYDQILDISKGVHQPIWLKGADMNIVDACFQNDPEHISVITQNEQGEIEKISQRELLALTNQIANGFLNLALKKGDAIAIDMPMNYLSVAIYLAGIKAGLVVATIADSFTPKEISVRLKITQPKIIFTQDFILRAGKFIPLYAKIKESKATKAIVVKSTNNEIELRSQDIFFRDFISENKLFNSVSCHPEDPINILFSSGTTGEPKAIPWTHITPIKSASDGYYHQNIKPAHVVCWPTNLGWMMGPWLVFATLINKASIALYPGAPMEEGFGKFIENAKVTMLGVVPSMVRHWKSSGIMERFNWNSIQCFSSTGEVSNPQEMAYLMKLGGNKPVIEYCGGTEIGGGYVTSTMVQDNIPSTFSTQALGTEFVLLNEQKIQANKGEVFIIPPSIGLSNFLLNKNNYEVYYRDTPNYQGKITRRHGDELELLENGYYRAHGRVDDAMNLGGIKVSSVQIEEVLNTLDFVRESAAIAVSPENGGPSELVVFYVPTSELQDGIDNVIIANKKIKEDLNPLFKIKQMIELEQLPRTASGKIMRRVLRDQIQK</sequence>
<dbReference type="Pfam" id="PF16177">
    <property type="entry name" value="ACAS_N"/>
    <property type="match status" value="1"/>
</dbReference>
<dbReference type="Pfam" id="PF13193">
    <property type="entry name" value="AMP-binding_C"/>
    <property type="match status" value="1"/>
</dbReference>
<evidence type="ECO:0000259" key="4">
    <source>
        <dbReference type="Pfam" id="PF16177"/>
    </source>
</evidence>
<accession>A0ABW3XYW3</accession>
<dbReference type="PANTHER" id="PTHR44378:SF2">
    <property type="entry name" value="ACYL-ACTIVATING ENZYME 17, PEROXISOMAL-RELATED"/>
    <property type="match status" value="1"/>
</dbReference>
<name>A0ABW3XYW3_9FLAO</name>
<dbReference type="Gene3D" id="3.30.300.30">
    <property type="match status" value="1"/>
</dbReference>
<dbReference type="InterPro" id="IPR045851">
    <property type="entry name" value="AMP-bd_C_sf"/>
</dbReference>
<dbReference type="InterPro" id="IPR032387">
    <property type="entry name" value="ACAS_N"/>
</dbReference>
<dbReference type="EMBL" id="JBHTMY010000002">
    <property type="protein sequence ID" value="MFD1314388.1"/>
    <property type="molecule type" value="Genomic_DNA"/>
</dbReference>
<dbReference type="SUPFAM" id="SSF56801">
    <property type="entry name" value="Acetyl-CoA synthetase-like"/>
    <property type="match status" value="1"/>
</dbReference>
<evidence type="ECO:0000259" key="2">
    <source>
        <dbReference type="Pfam" id="PF00501"/>
    </source>
</evidence>
<feature type="domain" description="AMP-dependent synthetase/ligase" evidence="2">
    <location>
        <begin position="88"/>
        <end position="445"/>
    </location>
</feature>
<dbReference type="InterPro" id="IPR025110">
    <property type="entry name" value="AMP-bd_C"/>
</dbReference>
<organism evidence="5 6">
    <name type="scientific">Namhaeicola litoreus</name>
    <dbReference type="NCBI Taxonomy" id="1052145"/>
    <lineage>
        <taxon>Bacteria</taxon>
        <taxon>Pseudomonadati</taxon>
        <taxon>Bacteroidota</taxon>
        <taxon>Flavobacteriia</taxon>
        <taxon>Flavobacteriales</taxon>
        <taxon>Flavobacteriaceae</taxon>
        <taxon>Namhaeicola</taxon>
    </lineage>
</organism>